<sequence>MEHTFFNLAEVSMTVSVNAVVLAMSKDDQKHDFFVTES</sequence>
<proteinExistence type="predicted"/>
<protein>
    <submittedName>
        <fullName evidence="1">Uncharacterized protein</fullName>
    </submittedName>
</protein>
<organism evidence="1 2">
    <name type="scientific">marine gamma proteobacterium HTCC2143</name>
    <dbReference type="NCBI Taxonomy" id="247633"/>
    <lineage>
        <taxon>Bacteria</taxon>
        <taxon>Pseudomonadati</taxon>
        <taxon>Pseudomonadota</taxon>
        <taxon>Gammaproteobacteria</taxon>
        <taxon>Cellvibrionales</taxon>
        <taxon>Spongiibacteraceae</taxon>
        <taxon>BD1-7 clade</taxon>
    </lineage>
</organism>
<keyword evidence="2" id="KW-1185">Reference proteome</keyword>
<dbReference type="Proteomes" id="UP000004931">
    <property type="component" value="Unassembled WGS sequence"/>
</dbReference>
<reference evidence="1 2" key="1">
    <citation type="journal article" date="2010" name="J. Bacteriol.">
        <title>Genome sequence of the oligotrophic marine Gammaproteobacterium HTCC2143, isolated from the Oregon Coast.</title>
        <authorList>
            <person name="Oh H.M."/>
            <person name="Kang I."/>
            <person name="Ferriera S."/>
            <person name="Giovannoni S.J."/>
            <person name="Cho J.C."/>
        </authorList>
    </citation>
    <scope>NUCLEOTIDE SEQUENCE [LARGE SCALE GENOMIC DNA]</scope>
    <source>
        <strain evidence="1 2">HTCC2143</strain>
    </source>
</reference>
<comment type="caution">
    <text evidence="1">The sequence shown here is derived from an EMBL/GenBank/DDBJ whole genome shotgun (WGS) entry which is preliminary data.</text>
</comment>
<gene>
    <name evidence="1" type="ORF">GP2143_11197</name>
</gene>
<evidence type="ECO:0000313" key="1">
    <source>
        <dbReference type="EMBL" id="EAW30135.1"/>
    </source>
</evidence>
<dbReference type="EMBL" id="AAVT01000010">
    <property type="protein sequence ID" value="EAW30135.1"/>
    <property type="molecule type" value="Genomic_DNA"/>
</dbReference>
<dbReference type="AlphaFoldDB" id="A0YGA9"/>
<accession>A0YGA9</accession>
<name>A0YGA9_9GAMM</name>
<evidence type="ECO:0000313" key="2">
    <source>
        <dbReference type="Proteomes" id="UP000004931"/>
    </source>
</evidence>